<evidence type="ECO:0000313" key="22">
    <source>
        <dbReference type="Proteomes" id="UP001479290"/>
    </source>
</evidence>
<dbReference type="Pfam" id="PF01390">
    <property type="entry name" value="SEA"/>
    <property type="match status" value="2"/>
</dbReference>
<dbReference type="Gene3D" id="3.30.70.960">
    <property type="entry name" value="SEA domain"/>
    <property type="match status" value="1"/>
</dbReference>
<dbReference type="GO" id="GO:0008201">
    <property type="term" value="F:heparin binding"/>
    <property type="evidence" value="ECO:0007669"/>
    <property type="project" value="UniProtKB-KW"/>
</dbReference>
<keyword evidence="5" id="KW-0245">EGF-like domain</keyword>
<dbReference type="EMBL" id="JAWDJR010000010">
    <property type="protein sequence ID" value="KAK9967728.1"/>
    <property type="molecule type" value="Genomic_DNA"/>
</dbReference>
<accession>A0AAW2A3S2</accession>
<feature type="domain" description="SEA" evidence="20">
    <location>
        <begin position="2038"/>
        <end position="2151"/>
    </location>
</feature>
<dbReference type="InterPro" id="IPR000742">
    <property type="entry name" value="EGF"/>
</dbReference>
<evidence type="ECO:0000256" key="13">
    <source>
        <dbReference type="ARBA" id="ARBA00023180"/>
    </source>
</evidence>
<keyword evidence="7 19" id="KW-0812">Transmembrane</keyword>
<evidence type="ECO:0000313" key="21">
    <source>
        <dbReference type="EMBL" id="KAK9967728.1"/>
    </source>
</evidence>
<sequence length="2387" mass="262303">PFMTTDVFFQHEKVDIVSEPKLMITDGTPEESTSRKYDYEIPTTFEDSLGISTTIPTVVTSGFTEELYSETELGHDATDSPYMTTDVFFQHEKVDIVSEPKLMITDGTPEESTARKYDYEIPTTFEDLLGISTTIPTVVTSDFTEELYSETELGHNATDSPFMTTDVFFQHEKVDIVSEPKLMITDGTPEESTARKYDYEIPTTFEDSLGISTTIPTVVTSDFTEELYSETELGHNATDSPFMTTDVFFQHEKVDIVSEPKLMITDRTPEESTSRKHEYEFPTTFGDSLEMSTTIPTVVTSDFTEGLYSESELGHNATDGPVKTAGVTIQHEVDVVSESTLLTTDRTPEGSTSKKYEHDIPINFEDSPGISTDTPTIITSEFTEVLHSESEPEVGLDATHGPVKTAVVTIQHKELDIASESKLMTTDVTSDDSTSVKYQYVIPTSFEDSLGMSTSSPTELTNETTVKQDVTEGPVTTAGDTIPHGEVDIVSESTLMTTDRNPDSTSGKYYYNIPRTFEDSLGITTNTPTGVTSESNEELISVAKLDIGQGATEGPVKTVDATIQYEEVDVSEATLIPTGRTTGGFTSAKYETDLPTTLEDSPGISTNIPSVVTREYIENFISETELEVGQGVTESPVKSALVTIDVYVISEATVMSTDRPPGGSPTNISPVQNVLPEESKQTTPTELLEVLHNPSTEGLPKAVTDKDVVKITYVTTLPEKLSPTTPLYTSTEVARNYTGEGLLKETSVVSTEDTPKDITIVTLLNKDEEETPSTKEGKPTPEVTTVEELPDIVTESMHDVLKETYEPTDVIPDAEEDNLGKEEDIITETPEVAEETAGEITKVTEETTEASDVLTERDSLVDEYITAITKSGEMMTEATEVSGVEFEGTGTDRETVLENSLEDFVGGKSHVTAELGDVTEAAILEESSEGSTDRFLVKEKPTETSTKFTSVATTGITPEGTLDTSFDTATPETDIVAFVTEGMEYKLEETSKKVENGGETHFDTMPDITVTEVEKGILATAIGQDIHEVTDPSKIQEETQKVVVEIIHEVTEETRGDSSPETPKVATETPKVEADVIKETTYVISQAPEVILKTSGAMSETPEVTSQTSLSELSEVPVIVPETPDIHDVQLQPAEYDTPTPILKVEDITVVRNDLTTSIQKTFSTTLQILPQDISNDILVENNMIGNEIDDIVVNPVRPVGDHIVELSIKLRGESYDDALRDPSSYHYQYLSELFIDKIEGVFERLPGFKKIFVLEFRPQKDIEGGLAVVVHYAVVLEGEGAGISNETMDSNMVENSFIDPDEFPTVVYTITDFRNHITEALHKENFIRNTTLDVDPDSLQLENVETLLPSKPTSRPLDSNDMMDNVLASEKPPDVPGQELSNNDIFITNNDFFGPDHTFDPWMDGQSKDTNANDVIIFEESTTLSPAEVSLKNLDIELTSKSETTSSAPALGAENDGILEEEGFLQTATTVSPITGTITGVALPTESPHEIEKTPVYPVEPPDVEVTTQSDFIDLGSGSGFSGDYLGPDIWPWVTGTPQEVLTDDEDEVQEHRPQENWGNIEEELEPPHQDLQSEDPFLDTVLVTQDIRTHPHYTTTDQAPVFLTMETLTVELSMQTQVAPEGYDDYFPDESTTMATHVTNRPLLHVYTSAEAQDVGSSQSPDTVSSPTDKDYTEQLVTPTVIPPNTAVATDEYTTSTDNKQSQETVGASVVMLASTIKSNKIPSSTQLPVILDIDTVSVEGPTTYSEAVEHPVTQGITKLPALLWPEVEESDEEVKILDEEMESIKLVPTESPVTELSEDDLVGDEILVATTVPTTIATDRPSLDHSASLSPEKDSPFTRISHSSIDEDEPEPESTTEPLPTQSSTHSVLQETTPETPTIAVHSYVATVSENPVLSENVDDGDSTTIFQSSTIPVIPDVSEHLETVSSTTVPPFYKPTFRPTDNIVNPGETLDNSVQEHTVGSKSDITGLVLPPKLVDSDSTTIKVPPPVNLNVTEFEVSFDIFPFDGPSHDEDDGSGFAHGSDLASIALPASPGRALMVFFSLRVTNMMFSEDLFNKSSTEYKALEQRFLELLVPYLQSNLSNFQNLEILNFRNGSIVVNSRMKFGKPVPHGVTTAVYLILEDFCNTAYQTMNLAIDKYSLDVESGDQADPCKFQACNEFSQCLVNRWSGEAECVCNAGYFSVDGLPCQSICDIQEDFCQNDGKCDIIPGKGAICRCRVGENWWYRGEHCEEYVSEPLVVGIAIASVAGFLLVASGVIFFLARTLRDQYDTDDSEDPLRYADKVPSLERATKYNPMFESEATTGCNQYYRRYPENPACSTGSAEISTDFSSEEIRHIYDNSELTKEEIQDRIRIIELYAKDRQFADFVRQHQVALDARRESSSN</sequence>
<feature type="compositionally biased region" description="Polar residues" evidence="18">
    <location>
        <begin position="1657"/>
        <end position="1669"/>
    </location>
</feature>
<evidence type="ECO:0000256" key="17">
    <source>
        <dbReference type="ARBA" id="ARBA00080162"/>
    </source>
</evidence>
<comment type="caution">
    <text evidence="21">The sequence shown here is derived from an EMBL/GenBank/DDBJ whole genome shotgun (WGS) entry which is preliminary data.</text>
</comment>
<evidence type="ECO:0000256" key="6">
    <source>
        <dbReference type="ARBA" id="ARBA00022674"/>
    </source>
</evidence>
<feature type="transmembrane region" description="Helical" evidence="19">
    <location>
        <begin position="2241"/>
        <end position="2265"/>
    </location>
</feature>
<keyword evidence="8" id="KW-0732">Signal</keyword>
<dbReference type="InterPro" id="IPR039861">
    <property type="entry name" value="IMPG"/>
</dbReference>
<evidence type="ECO:0000259" key="20">
    <source>
        <dbReference type="PROSITE" id="PS50024"/>
    </source>
</evidence>
<organism evidence="21 22">
    <name type="scientific">Culter alburnus</name>
    <name type="common">Topmouth culter</name>
    <dbReference type="NCBI Taxonomy" id="194366"/>
    <lineage>
        <taxon>Eukaryota</taxon>
        <taxon>Metazoa</taxon>
        <taxon>Chordata</taxon>
        <taxon>Craniata</taxon>
        <taxon>Vertebrata</taxon>
        <taxon>Euteleostomi</taxon>
        <taxon>Actinopterygii</taxon>
        <taxon>Neopterygii</taxon>
        <taxon>Teleostei</taxon>
        <taxon>Ostariophysi</taxon>
        <taxon>Cypriniformes</taxon>
        <taxon>Xenocyprididae</taxon>
        <taxon>Xenocypridinae</taxon>
        <taxon>Culter</taxon>
    </lineage>
</organism>
<evidence type="ECO:0000256" key="5">
    <source>
        <dbReference type="ARBA" id="ARBA00022536"/>
    </source>
</evidence>
<dbReference type="InterPro" id="IPR036364">
    <property type="entry name" value="SEA_dom_sf"/>
</dbReference>
<evidence type="ECO:0000256" key="2">
    <source>
        <dbReference type="ARBA" id="ARBA00004593"/>
    </source>
</evidence>
<keyword evidence="14" id="KW-0966">Cell projection</keyword>
<proteinExistence type="predicted"/>
<evidence type="ECO:0000256" key="3">
    <source>
        <dbReference type="ARBA" id="ARBA00022525"/>
    </source>
</evidence>
<evidence type="ECO:0000256" key="15">
    <source>
        <dbReference type="ARBA" id="ARBA00060509"/>
    </source>
</evidence>
<evidence type="ECO:0000256" key="1">
    <source>
        <dbReference type="ARBA" id="ARBA00004451"/>
    </source>
</evidence>
<evidence type="ECO:0000256" key="16">
    <source>
        <dbReference type="ARBA" id="ARBA00074164"/>
    </source>
</evidence>
<evidence type="ECO:0000256" key="7">
    <source>
        <dbReference type="ARBA" id="ARBA00022692"/>
    </source>
</evidence>
<evidence type="ECO:0000256" key="8">
    <source>
        <dbReference type="ARBA" id="ARBA00022729"/>
    </source>
</evidence>
<feature type="domain" description="SEA" evidence="20">
    <location>
        <begin position="1201"/>
        <end position="1313"/>
    </location>
</feature>
<dbReference type="SMART" id="SM00200">
    <property type="entry name" value="SEA"/>
    <property type="match status" value="2"/>
</dbReference>
<feature type="region of interest" description="Disordered" evidence="18">
    <location>
        <begin position="1821"/>
        <end position="1876"/>
    </location>
</feature>
<comment type="subcellular location">
    <subcellularLocation>
        <location evidence="15">Photoreceptor inner segment membrane</location>
        <topology evidence="15">Single-pass type I membrane protein</topology>
    </subcellularLocation>
    <subcellularLocation>
        <location evidence="1">Photoreceptor outer segment membrane</location>
        <topology evidence="1">Single-pass type I membrane protein</topology>
    </subcellularLocation>
    <subcellularLocation>
        <location evidence="2">Secreted</location>
        <location evidence="2">Extracellular space</location>
        <location evidence="2">Extracellular matrix</location>
        <location evidence="2">Interphotoreceptor matrix</location>
    </subcellularLocation>
</comment>
<dbReference type="GO" id="GO:0007601">
    <property type="term" value="P:visual perception"/>
    <property type="evidence" value="ECO:0007669"/>
    <property type="project" value="InterPro"/>
</dbReference>
<keyword evidence="4" id="KW-0272">Extracellular matrix</keyword>
<evidence type="ECO:0000256" key="18">
    <source>
        <dbReference type="SAM" id="MobiDB-lite"/>
    </source>
</evidence>
<name>A0AAW2A3S2_CULAL</name>
<evidence type="ECO:0000256" key="9">
    <source>
        <dbReference type="ARBA" id="ARBA00022737"/>
    </source>
</evidence>
<reference evidence="21 22" key="1">
    <citation type="submission" date="2024-05" db="EMBL/GenBank/DDBJ databases">
        <title>A high-quality chromosomal-level genome assembly of Topmouth culter (Culter alburnus).</title>
        <authorList>
            <person name="Zhao H."/>
        </authorList>
    </citation>
    <scope>NUCLEOTIDE SEQUENCE [LARGE SCALE GENOMIC DNA]</scope>
    <source>
        <strain evidence="21">CATC2023</strain>
        <tissue evidence="21">Muscle</tissue>
    </source>
</reference>
<keyword evidence="3" id="KW-0964">Secreted</keyword>
<dbReference type="GO" id="GO:0033165">
    <property type="term" value="C:interphotoreceptor matrix"/>
    <property type="evidence" value="ECO:0007669"/>
    <property type="project" value="UniProtKB-SubCell"/>
</dbReference>
<feature type="non-terminal residue" evidence="21">
    <location>
        <position position="1"/>
    </location>
</feature>
<dbReference type="Proteomes" id="UP001479290">
    <property type="component" value="Unassembled WGS sequence"/>
</dbReference>
<dbReference type="InterPro" id="IPR000082">
    <property type="entry name" value="SEA_dom"/>
</dbReference>
<keyword evidence="12" id="KW-1015">Disulfide bond</keyword>
<keyword evidence="11 19" id="KW-0472">Membrane</keyword>
<evidence type="ECO:0000256" key="14">
    <source>
        <dbReference type="ARBA" id="ARBA00023273"/>
    </source>
</evidence>
<feature type="compositionally biased region" description="Low complexity" evidence="18">
    <location>
        <begin position="1858"/>
        <end position="1868"/>
    </location>
</feature>
<dbReference type="SUPFAM" id="SSF82671">
    <property type="entry name" value="SEA domain"/>
    <property type="match status" value="2"/>
</dbReference>
<dbReference type="PROSITE" id="PS50024">
    <property type="entry name" value="SEA"/>
    <property type="match status" value="2"/>
</dbReference>
<evidence type="ECO:0000256" key="19">
    <source>
        <dbReference type="SAM" id="Phobius"/>
    </source>
</evidence>
<protein>
    <recommendedName>
        <fullName evidence="16">Interphotoreceptor matrix proteoglycan 2</fullName>
    </recommendedName>
    <alternativeName>
        <fullName evidence="17">Sialoprotein associated with cones and rods proteoglycan</fullName>
    </alternativeName>
</protein>
<evidence type="ECO:0000256" key="11">
    <source>
        <dbReference type="ARBA" id="ARBA00023136"/>
    </source>
</evidence>
<dbReference type="PROSITE" id="PS01186">
    <property type="entry name" value="EGF_2"/>
    <property type="match status" value="1"/>
</dbReference>
<evidence type="ECO:0000256" key="4">
    <source>
        <dbReference type="ARBA" id="ARBA00022530"/>
    </source>
</evidence>
<gene>
    <name evidence="21" type="ORF">ABG768_002105</name>
</gene>
<feature type="compositionally biased region" description="Polar residues" evidence="18">
    <location>
        <begin position="451"/>
        <end position="468"/>
    </location>
</feature>
<dbReference type="PANTHER" id="PTHR12199:SF4">
    <property type="entry name" value="INTERPHOTORECEPTOR MATRIX PROTEOGLYCAN 2"/>
    <property type="match status" value="1"/>
</dbReference>
<keyword evidence="6" id="KW-0358">Heparin-binding</keyword>
<keyword evidence="22" id="KW-1185">Reference proteome</keyword>
<evidence type="ECO:0000256" key="10">
    <source>
        <dbReference type="ARBA" id="ARBA00022989"/>
    </source>
</evidence>
<feature type="region of interest" description="Disordered" evidence="18">
    <location>
        <begin position="450"/>
        <end position="480"/>
    </location>
</feature>
<dbReference type="PANTHER" id="PTHR12199">
    <property type="entry name" value="INTERPHOTORECEPTOR MATRIX PROTEOGLYCAN"/>
    <property type="match status" value="1"/>
</dbReference>
<evidence type="ECO:0000256" key="12">
    <source>
        <dbReference type="ARBA" id="ARBA00023157"/>
    </source>
</evidence>
<dbReference type="GO" id="GO:0005540">
    <property type="term" value="F:hyaluronic acid binding"/>
    <property type="evidence" value="ECO:0007669"/>
    <property type="project" value="TreeGrafter"/>
</dbReference>
<keyword evidence="13" id="KW-0325">Glycoprotein</keyword>
<keyword evidence="9" id="KW-0677">Repeat</keyword>
<keyword evidence="10 19" id="KW-1133">Transmembrane helix</keyword>
<dbReference type="FunFam" id="3.30.70.960:FF:000002">
    <property type="entry name" value="Interphotoreceptor matrix proteoglycan 2"/>
    <property type="match status" value="1"/>
</dbReference>
<feature type="region of interest" description="Disordered" evidence="18">
    <location>
        <begin position="1653"/>
        <end position="1672"/>
    </location>
</feature>